<organism evidence="8 9">
    <name type="scientific">Blastomyces parvus</name>
    <dbReference type="NCBI Taxonomy" id="2060905"/>
    <lineage>
        <taxon>Eukaryota</taxon>
        <taxon>Fungi</taxon>
        <taxon>Dikarya</taxon>
        <taxon>Ascomycota</taxon>
        <taxon>Pezizomycotina</taxon>
        <taxon>Eurotiomycetes</taxon>
        <taxon>Eurotiomycetidae</taxon>
        <taxon>Onygenales</taxon>
        <taxon>Ajellomycetaceae</taxon>
        <taxon>Blastomyces</taxon>
    </lineage>
</organism>
<evidence type="ECO:0000256" key="6">
    <source>
        <dbReference type="SAM" id="MobiDB-lite"/>
    </source>
</evidence>
<dbReference type="PANTHER" id="PTHR47117">
    <property type="entry name" value="STAR-RELATED LIPID TRANSFER PROTEIN 9"/>
    <property type="match status" value="1"/>
</dbReference>
<comment type="similarity">
    <text evidence="3 4">Belongs to the TRAFAC class myosin-kinesin ATPase superfamily. Kinesin family.</text>
</comment>
<dbReference type="InterPro" id="IPR019821">
    <property type="entry name" value="Kinesin_motor_CS"/>
</dbReference>
<evidence type="ECO:0000256" key="1">
    <source>
        <dbReference type="ARBA" id="ARBA00022741"/>
    </source>
</evidence>
<protein>
    <recommendedName>
        <fullName evidence="4">Kinesin-like protein</fullName>
    </recommendedName>
</protein>
<dbReference type="InterPro" id="IPR036961">
    <property type="entry name" value="Kinesin_motor_dom_sf"/>
</dbReference>
<feature type="region of interest" description="Disordered" evidence="6">
    <location>
        <begin position="599"/>
        <end position="619"/>
    </location>
</feature>
<sequence length="686" mass="76272">MALDPRFYNSLGGPPSLSSASHLGSGASMVSINGEGMIVSHASQAPSVPLSVYSSAASNIAPNGGPVSMASSAALRSTASSPSLRARESVVVPTSRAGTPVNGVAGGGNVRVVVRVRGFLPREIKRGAECLISMNPDTQSTTLMARPSSGQQDPVNARIQNRGKVLEDRVFTFDNSFWSHDKNDEHYATQEDVYNCLGEEFLDHNFEGYHTCIFAYGQTGSGKSYTMMGTEEQPGLIPRTCEDLFQRIESSESPDISYNVRVSYFEVYNEHVRDLLVPRTETPYYLKIRESPTDGPYVKDLTDVPVRSYSEIMRLMRKGDASRTTASTKMNDTSSRSHAVFTIMLKQIHHDLSTDETTERTARIRLVDLAGSERAKATEATGQRLREGSNINKSLTTLGRVIAALADNKPSRLRKNKEVVPYRDSILTWLLKDSLGGNSKTAMIACIAPSDYEETLSTLRYADQAKHIRTRAVVNQDHVSAAERDAQIAEMAEIIRELQISVNQQAISKREAEVKNEKLEEYQGQVVKMQRLMEETKMVSECKIRQLQTENDALRRHLKLALESLKNPIPPVEVVKRKRESDLFSVPEKQEIVDGVRIMDEDEQENSTPTPEPDLVWEDGDDDASVADACELEAMDMQARMEELLLDLNFFRRKVADDHERFGIKRHLSPAANGGERQVLGDVQLN</sequence>
<dbReference type="FunFam" id="3.40.850.10:FF:000050">
    <property type="entry name" value="Kinesin-like protein"/>
    <property type="match status" value="1"/>
</dbReference>
<dbReference type="GO" id="GO:0005524">
    <property type="term" value="F:ATP binding"/>
    <property type="evidence" value="ECO:0007669"/>
    <property type="project" value="UniProtKB-UniRule"/>
</dbReference>
<keyword evidence="9" id="KW-1185">Reference proteome</keyword>
<dbReference type="Proteomes" id="UP000224080">
    <property type="component" value="Unassembled WGS sequence"/>
</dbReference>
<dbReference type="STRING" id="2060905.A0A2B7WIU0"/>
<feature type="binding site" evidence="3">
    <location>
        <begin position="217"/>
        <end position="224"/>
    </location>
    <ligand>
        <name>ATP</name>
        <dbReference type="ChEBI" id="CHEBI:30616"/>
    </ligand>
</feature>
<feature type="coiled-coil region" evidence="5">
    <location>
        <begin position="627"/>
        <end position="654"/>
    </location>
</feature>
<feature type="coiled-coil region" evidence="5">
    <location>
        <begin position="512"/>
        <end position="564"/>
    </location>
</feature>
<dbReference type="GO" id="GO:0003777">
    <property type="term" value="F:microtubule motor activity"/>
    <property type="evidence" value="ECO:0007669"/>
    <property type="project" value="InterPro"/>
</dbReference>
<feature type="domain" description="Kinesin motor" evidence="7">
    <location>
        <begin position="109"/>
        <end position="468"/>
    </location>
</feature>
<dbReference type="OrthoDB" id="3176171at2759"/>
<dbReference type="InterPro" id="IPR027417">
    <property type="entry name" value="P-loop_NTPase"/>
</dbReference>
<dbReference type="AlphaFoldDB" id="A0A2B7WIU0"/>
<evidence type="ECO:0000256" key="4">
    <source>
        <dbReference type="RuleBase" id="RU000394"/>
    </source>
</evidence>
<proteinExistence type="inferred from homology"/>
<dbReference type="PROSITE" id="PS00411">
    <property type="entry name" value="KINESIN_MOTOR_1"/>
    <property type="match status" value="1"/>
</dbReference>
<evidence type="ECO:0000256" key="2">
    <source>
        <dbReference type="ARBA" id="ARBA00022840"/>
    </source>
</evidence>
<dbReference type="CDD" id="cd01365">
    <property type="entry name" value="KISc_KIF1A_KIF1B"/>
    <property type="match status" value="1"/>
</dbReference>
<evidence type="ECO:0000259" key="7">
    <source>
        <dbReference type="PROSITE" id="PS50067"/>
    </source>
</evidence>
<evidence type="ECO:0000256" key="5">
    <source>
        <dbReference type="SAM" id="Coils"/>
    </source>
</evidence>
<keyword evidence="3 4" id="KW-0505">Motor protein</keyword>
<keyword evidence="5" id="KW-0175">Coiled coil</keyword>
<dbReference type="SUPFAM" id="SSF52540">
    <property type="entry name" value="P-loop containing nucleoside triphosphate hydrolases"/>
    <property type="match status" value="1"/>
</dbReference>
<evidence type="ECO:0000313" key="8">
    <source>
        <dbReference type="EMBL" id="PGG96417.1"/>
    </source>
</evidence>
<dbReference type="GO" id="GO:0008017">
    <property type="term" value="F:microtubule binding"/>
    <property type="evidence" value="ECO:0007669"/>
    <property type="project" value="InterPro"/>
</dbReference>
<dbReference type="GO" id="GO:0005874">
    <property type="term" value="C:microtubule"/>
    <property type="evidence" value="ECO:0007669"/>
    <property type="project" value="UniProtKB-KW"/>
</dbReference>
<dbReference type="PROSITE" id="PS50067">
    <property type="entry name" value="KINESIN_MOTOR_2"/>
    <property type="match status" value="1"/>
</dbReference>
<evidence type="ECO:0000313" key="9">
    <source>
        <dbReference type="Proteomes" id="UP000224080"/>
    </source>
</evidence>
<dbReference type="PRINTS" id="PR00380">
    <property type="entry name" value="KINESINHEAVY"/>
</dbReference>
<reference evidence="8 9" key="1">
    <citation type="submission" date="2017-10" db="EMBL/GenBank/DDBJ databases">
        <title>Comparative genomics in systemic dimorphic fungi from Ajellomycetaceae.</title>
        <authorList>
            <person name="Munoz J.F."/>
            <person name="Mcewen J.G."/>
            <person name="Clay O.K."/>
            <person name="Cuomo C.A."/>
        </authorList>
    </citation>
    <scope>NUCLEOTIDE SEQUENCE [LARGE SCALE GENOMIC DNA]</scope>
    <source>
        <strain evidence="8 9">UAMH130</strain>
    </source>
</reference>
<comment type="caution">
    <text evidence="8">The sequence shown here is derived from an EMBL/GenBank/DDBJ whole genome shotgun (WGS) entry which is preliminary data.</text>
</comment>
<gene>
    <name evidence="8" type="ORF">GX51_07823</name>
</gene>
<dbReference type="EMBL" id="PDNC01000177">
    <property type="protein sequence ID" value="PGG96417.1"/>
    <property type="molecule type" value="Genomic_DNA"/>
</dbReference>
<dbReference type="Gene3D" id="3.40.850.10">
    <property type="entry name" value="Kinesin motor domain"/>
    <property type="match status" value="1"/>
</dbReference>
<accession>A0A2B7WIU0</accession>
<keyword evidence="1 3" id="KW-0547">Nucleotide-binding</keyword>
<dbReference type="GO" id="GO:0007018">
    <property type="term" value="P:microtubule-based movement"/>
    <property type="evidence" value="ECO:0007669"/>
    <property type="project" value="InterPro"/>
</dbReference>
<keyword evidence="4" id="KW-0493">Microtubule</keyword>
<dbReference type="InterPro" id="IPR001752">
    <property type="entry name" value="Kinesin_motor_dom"/>
</dbReference>
<name>A0A2B7WIU0_9EURO</name>
<evidence type="ECO:0000256" key="3">
    <source>
        <dbReference type="PROSITE-ProRule" id="PRU00283"/>
    </source>
</evidence>
<dbReference type="Pfam" id="PF00225">
    <property type="entry name" value="Kinesin"/>
    <property type="match status" value="1"/>
</dbReference>
<dbReference type="SMART" id="SM00129">
    <property type="entry name" value="KISc"/>
    <property type="match status" value="1"/>
</dbReference>
<keyword evidence="2 3" id="KW-0067">ATP-binding</keyword>